<sequence>MPNGFGRGYGRGYGRGFGRGYGRGYGRMAGWGYGGYGYDYGLERDYFRGPVYDLYGPWGPDPKEEEQMLMEYKAFLEEELAEVEKKLKELQNQGR</sequence>
<organism evidence="2 3">
    <name type="scientific">Kosmotoga olearia (strain ATCC BAA-1733 / DSM 21960 / TBF 19.5.1)</name>
    <dbReference type="NCBI Taxonomy" id="521045"/>
    <lineage>
        <taxon>Bacteria</taxon>
        <taxon>Thermotogati</taxon>
        <taxon>Thermotogota</taxon>
        <taxon>Thermotogae</taxon>
        <taxon>Kosmotogales</taxon>
        <taxon>Kosmotogaceae</taxon>
        <taxon>Kosmotoga</taxon>
    </lineage>
</organism>
<dbReference type="InterPro" id="IPR035205">
    <property type="entry name" value="DUF5320"/>
</dbReference>
<accession>C5CHZ7</accession>
<feature type="coiled-coil region" evidence="1">
    <location>
        <begin position="66"/>
        <end position="93"/>
    </location>
</feature>
<dbReference type="eggNOG" id="ENOG5033C9E">
    <property type="taxonomic scope" value="Bacteria"/>
</dbReference>
<evidence type="ECO:0000313" key="3">
    <source>
        <dbReference type="Proteomes" id="UP000002382"/>
    </source>
</evidence>
<gene>
    <name evidence="2" type="ordered locus">Kole_1131</name>
</gene>
<dbReference type="KEGG" id="kol:Kole_1131"/>
<dbReference type="EMBL" id="CP001634">
    <property type="protein sequence ID" value="ACR79833.1"/>
    <property type="molecule type" value="Genomic_DNA"/>
</dbReference>
<evidence type="ECO:0008006" key="4">
    <source>
        <dbReference type="Google" id="ProtNLM"/>
    </source>
</evidence>
<dbReference type="Proteomes" id="UP000002382">
    <property type="component" value="Chromosome"/>
</dbReference>
<evidence type="ECO:0000313" key="2">
    <source>
        <dbReference type="EMBL" id="ACR79833.1"/>
    </source>
</evidence>
<name>C5CHZ7_KOSOT</name>
<dbReference type="RefSeq" id="WP_015868491.1">
    <property type="nucleotide sequence ID" value="NC_012785.1"/>
</dbReference>
<reference evidence="2 3" key="1">
    <citation type="submission" date="2009-06" db="EMBL/GenBank/DDBJ databases">
        <title>Complete sequence of Thermotogales bacterium TBF 19.5.1.</title>
        <authorList>
            <consortium name="US DOE Joint Genome Institute"/>
            <person name="Lucas S."/>
            <person name="Copeland A."/>
            <person name="Lapidus A."/>
            <person name="Glavina del Rio T."/>
            <person name="Tice H."/>
            <person name="Bruce D."/>
            <person name="Goodwin L."/>
            <person name="Pitluck S."/>
            <person name="Chertkov O."/>
            <person name="Brettin T."/>
            <person name="Detter J.C."/>
            <person name="Han C."/>
            <person name="Schmutz J."/>
            <person name="Larimer F."/>
            <person name="Land M."/>
            <person name="Hauser L."/>
            <person name="Kyrpides N."/>
            <person name="Ovchinnikova G."/>
            <person name="Noll K."/>
        </authorList>
    </citation>
    <scope>NUCLEOTIDE SEQUENCE [LARGE SCALE GENOMIC DNA]</scope>
    <source>
        <strain evidence="3">ATCC BAA-1733 / DSM 21960 / TBF 19.5.1</strain>
    </source>
</reference>
<keyword evidence="1" id="KW-0175">Coiled coil</keyword>
<evidence type="ECO:0000256" key="1">
    <source>
        <dbReference type="SAM" id="Coils"/>
    </source>
</evidence>
<dbReference type="STRING" id="521045.Kole_1131"/>
<reference evidence="2 3" key="2">
    <citation type="journal article" date="2011" name="J. Bacteriol.">
        <title>Genome Sequence of Kosmotoga olearia Strain TBF 19.5.1, a Thermophilic Bacterium with a Wide Growth Temperature Range, Isolated from the Troll B Oil Platform in the North Sea.</title>
        <authorList>
            <person name="Swithers K.S."/>
            <person name="Dipippo J.L."/>
            <person name="Bruce D.C."/>
            <person name="Detter C."/>
            <person name="Tapia R."/>
            <person name="Han S."/>
            <person name="Goodwin L.A."/>
            <person name="Han J."/>
            <person name="Woyke T."/>
            <person name="Pitluck S."/>
            <person name="Pennacchio L."/>
            <person name="Nolan M."/>
            <person name="Mikhailova N."/>
            <person name="Land M.L."/>
            <person name="Nesbo C.L."/>
            <person name="Gogarten J.P."/>
            <person name="Noll K.M."/>
        </authorList>
    </citation>
    <scope>NUCLEOTIDE SEQUENCE [LARGE SCALE GENOMIC DNA]</scope>
    <source>
        <strain evidence="3">ATCC BAA-1733 / DSM 21960 / TBF 19.5.1</strain>
    </source>
</reference>
<dbReference type="AlphaFoldDB" id="C5CHZ7"/>
<keyword evidence="3" id="KW-1185">Reference proteome</keyword>
<dbReference type="Pfam" id="PF17253">
    <property type="entry name" value="DUF5320"/>
    <property type="match status" value="1"/>
</dbReference>
<proteinExistence type="predicted"/>
<protein>
    <recommendedName>
        <fullName evidence="4">Cytoplasmic protein</fullName>
    </recommendedName>
</protein>
<dbReference type="HOGENOM" id="CLU_2369175_0_0_0"/>